<dbReference type="Proteomes" id="UP000293369">
    <property type="component" value="Unassembled WGS sequence"/>
</dbReference>
<reference evidence="1 2" key="1">
    <citation type="submission" date="2019-02" db="EMBL/GenBank/DDBJ databases">
        <title>Pseudomonas spp from wheat grain.</title>
        <authorList>
            <person name="Cho G.-S."/>
            <person name="Franz C.M.A.P."/>
        </authorList>
    </citation>
    <scope>NUCLEOTIDE SEQUENCE [LARGE SCALE GENOMIC DNA]</scope>
    <source>
        <strain evidence="1 2">133NRW</strain>
    </source>
</reference>
<sequence>MTNHISIGAITTPNPTLFVDMATLDATDPDAVEYLIQTQPPGSNWFYVNQFCSLLTTYWLNDPNSPQVYGLSNLVDAVKITAAGQLITLLGLDSQTKEAQLSIANASVVLPAAFVTALPTYPAGTKIWAGNNVHVLGFLITPSTTPGADVPLTYTAYDSNIGVVQLGLVLADLPQRLTKMGYTSLVVGVPA</sequence>
<evidence type="ECO:0000313" key="1">
    <source>
        <dbReference type="EMBL" id="RZI29345.1"/>
    </source>
</evidence>
<accession>A0A4Q7CSZ5</accession>
<protein>
    <submittedName>
        <fullName evidence="1">Uncharacterized protein</fullName>
    </submittedName>
</protein>
<name>A0A4Q7CSZ5_9PSED</name>
<dbReference type="EMBL" id="SGFE01000059">
    <property type="protein sequence ID" value="RZI29345.1"/>
    <property type="molecule type" value="Genomic_DNA"/>
</dbReference>
<dbReference type="AlphaFoldDB" id="A0A4Q7CSZ5"/>
<organism evidence="1 2">
    <name type="scientific">Pseudomonas orientalis</name>
    <dbReference type="NCBI Taxonomy" id="76758"/>
    <lineage>
        <taxon>Bacteria</taxon>
        <taxon>Pseudomonadati</taxon>
        <taxon>Pseudomonadota</taxon>
        <taxon>Gammaproteobacteria</taxon>
        <taxon>Pseudomonadales</taxon>
        <taxon>Pseudomonadaceae</taxon>
        <taxon>Pseudomonas</taxon>
    </lineage>
</organism>
<gene>
    <name evidence="1" type="ORF">EUX57_23400</name>
</gene>
<dbReference type="RefSeq" id="WP_065894062.1">
    <property type="nucleotide sequence ID" value="NZ_CAXAOR010000037.1"/>
</dbReference>
<evidence type="ECO:0000313" key="2">
    <source>
        <dbReference type="Proteomes" id="UP000293369"/>
    </source>
</evidence>
<comment type="caution">
    <text evidence="1">The sequence shown here is derived from an EMBL/GenBank/DDBJ whole genome shotgun (WGS) entry which is preliminary data.</text>
</comment>
<proteinExistence type="predicted"/>